<reference evidence="1 2" key="1">
    <citation type="journal article" date="2019" name="Int. J. Syst. Evol. Microbiol.">
        <title>The Global Catalogue of Microorganisms (GCM) 10K type strain sequencing project: providing services to taxonomists for standard genome sequencing and annotation.</title>
        <authorList>
            <consortium name="The Broad Institute Genomics Platform"/>
            <consortium name="The Broad Institute Genome Sequencing Center for Infectious Disease"/>
            <person name="Wu L."/>
            <person name="Ma J."/>
        </authorList>
    </citation>
    <scope>NUCLEOTIDE SEQUENCE [LARGE SCALE GENOMIC DNA]</scope>
    <source>
        <strain evidence="1 2">DT85</strain>
    </source>
</reference>
<dbReference type="Pfam" id="PF13618">
    <property type="entry name" value="Gluconate_2-dh3"/>
    <property type="match status" value="1"/>
</dbReference>
<dbReference type="RefSeq" id="WP_276234991.1">
    <property type="nucleotide sequence ID" value="NZ_CP119802.1"/>
</dbReference>
<dbReference type="GeneID" id="79265656"/>
<dbReference type="EMBL" id="JBHTAP010000001">
    <property type="protein sequence ID" value="MFC7233994.1"/>
    <property type="molecule type" value="Genomic_DNA"/>
</dbReference>
<proteinExistence type="predicted"/>
<name>A0ABD5ZLD4_9EURY</name>
<dbReference type="PROSITE" id="PS51318">
    <property type="entry name" value="TAT"/>
    <property type="match status" value="1"/>
</dbReference>
<protein>
    <submittedName>
        <fullName evidence="1">Gluconate 2-dehydrogenase subunit 3 family protein</fullName>
    </submittedName>
</protein>
<organism evidence="1 2">
    <name type="scientific">Halosegnis marinus</name>
    <dbReference type="NCBI Taxonomy" id="3034023"/>
    <lineage>
        <taxon>Archaea</taxon>
        <taxon>Methanobacteriati</taxon>
        <taxon>Methanobacteriota</taxon>
        <taxon>Stenosarchaea group</taxon>
        <taxon>Halobacteria</taxon>
        <taxon>Halobacteriales</taxon>
        <taxon>Natronomonadaceae</taxon>
        <taxon>Halosegnis</taxon>
    </lineage>
</organism>
<sequence length="179" mass="18824">MKLTRRDALAALSGAGIVAAGGAAALAREDIDAGDGDGEPSLDRVLATLVAAAETTYPSEVEGIPDFVEAYSLGRIEGREGYLAGVREAVGQLDETARAWEGAPFADLDGATRDDVLRSLGVHTAEEVPDGTIPERVRYYVVNEVLYALYASPTGGRLVGIENPQGYPGGTESYRRGPR</sequence>
<evidence type="ECO:0000313" key="1">
    <source>
        <dbReference type="EMBL" id="MFC7233994.1"/>
    </source>
</evidence>
<keyword evidence="2" id="KW-1185">Reference proteome</keyword>
<comment type="caution">
    <text evidence="1">The sequence shown here is derived from an EMBL/GenBank/DDBJ whole genome shotgun (WGS) entry which is preliminary data.</text>
</comment>
<accession>A0ABD5ZLD4</accession>
<gene>
    <name evidence="1" type="ORF">ACFQJ4_01555</name>
</gene>
<dbReference type="Proteomes" id="UP001596398">
    <property type="component" value="Unassembled WGS sequence"/>
</dbReference>
<dbReference type="AlphaFoldDB" id="A0ABD5ZLD4"/>
<dbReference type="InterPro" id="IPR006311">
    <property type="entry name" value="TAT_signal"/>
</dbReference>
<dbReference type="InterPro" id="IPR027056">
    <property type="entry name" value="Gluconate_2DH_su3"/>
</dbReference>
<evidence type="ECO:0000313" key="2">
    <source>
        <dbReference type="Proteomes" id="UP001596398"/>
    </source>
</evidence>